<feature type="region of interest" description="Disordered" evidence="2">
    <location>
        <begin position="186"/>
        <end position="218"/>
    </location>
</feature>
<proteinExistence type="predicted"/>
<organism evidence="3 4">
    <name type="scientific">Orbilia brochopaga</name>
    <dbReference type="NCBI Taxonomy" id="3140254"/>
    <lineage>
        <taxon>Eukaryota</taxon>
        <taxon>Fungi</taxon>
        <taxon>Dikarya</taxon>
        <taxon>Ascomycota</taxon>
        <taxon>Pezizomycotina</taxon>
        <taxon>Orbiliomycetes</taxon>
        <taxon>Orbiliales</taxon>
        <taxon>Orbiliaceae</taxon>
        <taxon>Orbilia</taxon>
    </lineage>
</organism>
<feature type="coiled-coil region" evidence="1">
    <location>
        <begin position="120"/>
        <end position="178"/>
    </location>
</feature>
<comment type="caution">
    <text evidence="3">The sequence shown here is derived from an EMBL/GenBank/DDBJ whole genome shotgun (WGS) entry which is preliminary data.</text>
</comment>
<dbReference type="AlphaFoldDB" id="A0AAV9UBE0"/>
<sequence>MDKFRELVSKLNIGDLSRTRSPSPQPPAHDLVVRQKQILEDLPATKAFIDSLPRHVVSKKAAENDKKAAEAIQLLGRVDELIRSHVTAAHDLRKYVEELSDVKIHLSVAQDQAYSLHQQLVEIDRELNQAEAAASQVDLDRLQQTEDAIFEVYAKKKRAELNQRKREYEEKLASFQRDRYVVSKDFDQPSSPQLHLPSRASSSSSPVVSRKLAKGKATEIRLEHDEAHRSGLDAFLGADEGSSSQSPTVNSTLTNAKAKDTSGKRGKGKTLTSGIHIPAKAAPAKPKIDIMADEDFSD</sequence>
<feature type="compositionally biased region" description="Low complexity" evidence="2">
    <location>
        <begin position="197"/>
        <end position="210"/>
    </location>
</feature>
<dbReference type="Proteomes" id="UP001375240">
    <property type="component" value="Unassembled WGS sequence"/>
</dbReference>
<feature type="compositionally biased region" description="Polar residues" evidence="2">
    <location>
        <begin position="241"/>
        <end position="255"/>
    </location>
</feature>
<accession>A0AAV9UBE0</accession>
<dbReference type="EMBL" id="JAVHNQ010000010">
    <property type="protein sequence ID" value="KAK6338089.1"/>
    <property type="molecule type" value="Genomic_DNA"/>
</dbReference>
<keyword evidence="1" id="KW-0175">Coiled coil</keyword>
<keyword evidence="4" id="KW-1185">Reference proteome</keyword>
<evidence type="ECO:0000313" key="4">
    <source>
        <dbReference type="Proteomes" id="UP001375240"/>
    </source>
</evidence>
<name>A0AAV9UBE0_9PEZI</name>
<evidence type="ECO:0000256" key="2">
    <source>
        <dbReference type="SAM" id="MobiDB-lite"/>
    </source>
</evidence>
<protein>
    <submittedName>
        <fullName evidence="3">Uncharacterized protein</fullName>
    </submittedName>
</protein>
<evidence type="ECO:0000256" key="1">
    <source>
        <dbReference type="SAM" id="Coils"/>
    </source>
</evidence>
<gene>
    <name evidence="3" type="ORF">TWF696_001559</name>
</gene>
<reference evidence="3 4" key="1">
    <citation type="submission" date="2019-10" db="EMBL/GenBank/DDBJ databases">
        <authorList>
            <person name="Palmer J.M."/>
        </authorList>
    </citation>
    <scope>NUCLEOTIDE SEQUENCE [LARGE SCALE GENOMIC DNA]</scope>
    <source>
        <strain evidence="3 4">TWF696</strain>
    </source>
</reference>
<evidence type="ECO:0000313" key="3">
    <source>
        <dbReference type="EMBL" id="KAK6338089.1"/>
    </source>
</evidence>
<feature type="region of interest" description="Disordered" evidence="2">
    <location>
        <begin position="237"/>
        <end position="280"/>
    </location>
</feature>